<keyword evidence="2" id="KW-1185">Reference proteome</keyword>
<organism evidence="1 2">
    <name type="scientific">Elizabethkingia miricola</name>
    <name type="common">Chryseobacterium miricola</name>
    <dbReference type="NCBI Taxonomy" id="172045"/>
    <lineage>
        <taxon>Bacteria</taxon>
        <taxon>Pseudomonadati</taxon>
        <taxon>Bacteroidota</taxon>
        <taxon>Flavobacteriia</taxon>
        <taxon>Flavobacteriales</taxon>
        <taxon>Weeksellaceae</taxon>
        <taxon>Elizabethkingia</taxon>
    </lineage>
</organism>
<dbReference type="Proteomes" id="UP000324513">
    <property type="component" value="Unassembled WGS sequence"/>
</dbReference>
<evidence type="ECO:0000313" key="1">
    <source>
        <dbReference type="EMBL" id="TYO84541.1"/>
    </source>
</evidence>
<dbReference type="GO" id="GO:0008233">
    <property type="term" value="F:peptidase activity"/>
    <property type="evidence" value="ECO:0007669"/>
    <property type="project" value="UniProtKB-KW"/>
</dbReference>
<dbReference type="GO" id="GO:0006508">
    <property type="term" value="P:proteolysis"/>
    <property type="evidence" value="ECO:0007669"/>
    <property type="project" value="UniProtKB-KW"/>
</dbReference>
<comment type="caution">
    <text evidence="1">The sequence shown here is derived from an EMBL/GenBank/DDBJ whole genome shotgun (WGS) entry which is preliminary data.</text>
</comment>
<keyword evidence="1" id="KW-0378">Hydrolase</keyword>
<dbReference type="RefSeq" id="WP_065082329.1">
    <property type="nucleotide sequence ID" value="NZ_FLSS01000005.1"/>
</dbReference>
<dbReference type="PANTHER" id="PTHR10381:SF11">
    <property type="entry name" value="ATP-DEPENDENT CLP PROTEASE PROTEOLYTIC SUBUNIT, MITOCHONDRIAL"/>
    <property type="match status" value="1"/>
</dbReference>
<dbReference type="InterPro" id="IPR023562">
    <property type="entry name" value="ClpP/TepA"/>
</dbReference>
<accession>A0ABY3NBA7</accession>
<gene>
    <name evidence="1" type="ORF">LX74_03965</name>
</gene>
<keyword evidence="1" id="KW-0645">Protease</keyword>
<protein>
    <submittedName>
        <fullName evidence="1">ATP-dependent protease ClpP protease subunit</fullName>
    </submittedName>
</protein>
<name>A0ABY3NBA7_ELIMR</name>
<reference evidence="1 2" key="1">
    <citation type="submission" date="2019-07" db="EMBL/GenBank/DDBJ databases">
        <title>Genomic Encyclopedia of Archaeal and Bacterial Type Strains, Phase II (KMG-II): from individual species to whole genera.</title>
        <authorList>
            <person name="Goeker M."/>
        </authorList>
    </citation>
    <scope>NUCLEOTIDE SEQUENCE [LARGE SCALE GENOMIC DNA]</scope>
    <source>
        <strain evidence="1 2">DSM 14571</strain>
    </source>
</reference>
<dbReference type="SUPFAM" id="SSF52096">
    <property type="entry name" value="ClpP/crotonase"/>
    <property type="match status" value="1"/>
</dbReference>
<evidence type="ECO:0000313" key="2">
    <source>
        <dbReference type="Proteomes" id="UP000324513"/>
    </source>
</evidence>
<dbReference type="Pfam" id="PF00574">
    <property type="entry name" value="CLP_protease"/>
    <property type="match status" value="1"/>
</dbReference>
<proteinExistence type="predicted"/>
<sequence length="364" mass="39995">MKRKNFKIEAFNNLKTQIVNIKITDRIGNSGTDATSMQSIVEAALAGGIKKATLFISSGGGSTLDTQDMILALKKLDSVSITVGAVAASAATHFLTEFPAEAYPESQFMIHKPSMGTYGNVDQIKADIKLLENTQEIYRKAYAKSFKKTEAEIEELWKNDYWMSAEEALQLGLIQGIIVEEIPWDDEAINTLSACGAPNIPNKPTQESKPKIMDRNRIIAAAGLAADATDEQIFSAIQANKTKAGVSDELKTKLEAAQKKKVEDLVSAAITDKKITADQKESYEKLATADYDSTEAVIKSLPKIEAVSKDINTPSTAPDGKIPEDRKNWTYEDYLENDPKAYEELLAKDQKGAMAIFNNRRKTT</sequence>
<dbReference type="Gene3D" id="3.90.226.10">
    <property type="entry name" value="2-enoyl-CoA Hydratase, Chain A, domain 1"/>
    <property type="match status" value="1"/>
</dbReference>
<dbReference type="EMBL" id="VNHK01000021">
    <property type="protein sequence ID" value="TYO84541.1"/>
    <property type="molecule type" value="Genomic_DNA"/>
</dbReference>
<dbReference type="PANTHER" id="PTHR10381">
    <property type="entry name" value="ATP-DEPENDENT CLP PROTEASE PROTEOLYTIC SUBUNIT"/>
    <property type="match status" value="1"/>
</dbReference>
<dbReference type="InterPro" id="IPR029045">
    <property type="entry name" value="ClpP/crotonase-like_dom_sf"/>
</dbReference>